<sequence>MAWLRSLAKAAGPLPAGLKAAAGEAFAAENAAYEEEFVNHVSARESVKVREFKVLKDRAKELGLPPPERYISPREKLREQQRKEQQRTEKQRRTSVDIDAEIKTQAPAPAAAAPPLTLPAMPPPPAAKPKTPKTPKAGSGRPLTRGAPSPAAGENRRGALTARPSTEHQGRPLGGAPVPRGVVTARGTGRA</sequence>
<protein>
    <submittedName>
        <fullName evidence="2">Uncharacterized protein</fullName>
    </submittedName>
</protein>
<organism evidence="2 3">
    <name type="scientific">Chrysochromulina tobinii</name>
    <dbReference type="NCBI Taxonomy" id="1460289"/>
    <lineage>
        <taxon>Eukaryota</taxon>
        <taxon>Haptista</taxon>
        <taxon>Haptophyta</taxon>
        <taxon>Prymnesiophyceae</taxon>
        <taxon>Prymnesiales</taxon>
        <taxon>Chrysochromulinaceae</taxon>
        <taxon>Chrysochromulina</taxon>
    </lineage>
</organism>
<dbReference type="AlphaFoldDB" id="A0A0M0JCT4"/>
<proteinExistence type="predicted"/>
<evidence type="ECO:0000256" key="1">
    <source>
        <dbReference type="SAM" id="MobiDB-lite"/>
    </source>
</evidence>
<gene>
    <name evidence="2" type="ORF">Ctob_001593</name>
</gene>
<reference evidence="3" key="1">
    <citation type="journal article" date="2015" name="PLoS Genet.">
        <title>Genome Sequence and Transcriptome Analyses of Chrysochromulina tobin: Metabolic Tools for Enhanced Algal Fitness in the Prominent Order Prymnesiales (Haptophyceae).</title>
        <authorList>
            <person name="Hovde B.T."/>
            <person name="Deodato C.R."/>
            <person name="Hunsperger H.M."/>
            <person name="Ryken S.A."/>
            <person name="Yost W."/>
            <person name="Jha R.K."/>
            <person name="Patterson J."/>
            <person name="Monnat R.J. Jr."/>
            <person name="Barlow S.B."/>
            <person name="Starkenburg S.R."/>
            <person name="Cattolico R.A."/>
        </authorList>
    </citation>
    <scope>NUCLEOTIDE SEQUENCE</scope>
    <source>
        <strain evidence="3">CCMP291</strain>
    </source>
</reference>
<feature type="region of interest" description="Disordered" evidence="1">
    <location>
        <begin position="58"/>
        <end position="191"/>
    </location>
</feature>
<dbReference type="EMBL" id="JWZX01003134">
    <property type="protein sequence ID" value="KOO24013.1"/>
    <property type="molecule type" value="Genomic_DNA"/>
</dbReference>
<name>A0A0M0JCT4_9EUKA</name>
<accession>A0A0M0JCT4</accession>
<evidence type="ECO:0000313" key="2">
    <source>
        <dbReference type="EMBL" id="KOO24013.1"/>
    </source>
</evidence>
<feature type="compositionally biased region" description="Low complexity" evidence="1">
    <location>
        <begin position="106"/>
        <end position="115"/>
    </location>
</feature>
<comment type="caution">
    <text evidence="2">The sequence shown here is derived from an EMBL/GenBank/DDBJ whole genome shotgun (WGS) entry which is preliminary data.</text>
</comment>
<feature type="compositionally biased region" description="Pro residues" evidence="1">
    <location>
        <begin position="116"/>
        <end position="127"/>
    </location>
</feature>
<dbReference type="Proteomes" id="UP000037460">
    <property type="component" value="Unassembled WGS sequence"/>
</dbReference>
<feature type="compositionally biased region" description="Basic and acidic residues" evidence="1">
    <location>
        <begin position="71"/>
        <end position="102"/>
    </location>
</feature>
<keyword evidence="3" id="KW-1185">Reference proteome</keyword>
<evidence type="ECO:0000313" key="3">
    <source>
        <dbReference type="Proteomes" id="UP000037460"/>
    </source>
</evidence>